<protein>
    <submittedName>
        <fullName evidence="2">Uncharacterized protein</fullName>
    </submittedName>
</protein>
<dbReference type="eggNOG" id="ENOG502SCE7">
    <property type="taxonomic scope" value="Eukaryota"/>
</dbReference>
<dbReference type="Proteomes" id="UP000030151">
    <property type="component" value="Unassembled WGS sequence"/>
</dbReference>
<feature type="compositionally biased region" description="Polar residues" evidence="1">
    <location>
        <begin position="185"/>
        <end position="199"/>
    </location>
</feature>
<organism evidence="2 3">
    <name type="scientific">Metarhizium robertsii</name>
    <dbReference type="NCBI Taxonomy" id="568076"/>
    <lineage>
        <taxon>Eukaryota</taxon>
        <taxon>Fungi</taxon>
        <taxon>Dikarya</taxon>
        <taxon>Ascomycota</taxon>
        <taxon>Pezizomycotina</taxon>
        <taxon>Sordariomycetes</taxon>
        <taxon>Hypocreomycetidae</taxon>
        <taxon>Hypocreales</taxon>
        <taxon>Clavicipitaceae</taxon>
        <taxon>Metarhizium</taxon>
    </lineage>
</organism>
<feature type="compositionally biased region" description="Basic and acidic residues" evidence="1">
    <location>
        <begin position="153"/>
        <end position="165"/>
    </location>
</feature>
<dbReference type="OrthoDB" id="5279705at2759"/>
<accession>A0A0A1V4F4</accession>
<name>A0A0A1V4F4_9HYPO</name>
<feature type="region of interest" description="Disordered" evidence="1">
    <location>
        <begin position="153"/>
        <end position="207"/>
    </location>
</feature>
<evidence type="ECO:0000313" key="3">
    <source>
        <dbReference type="Proteomes" id="UP000030151"/>
    </source>
</evidence>
<proteinExistence type="predicted"/>
<dbReference type="HOGENOM" id="CLU_070839_1_0_1"/>
<feature type="compositionally biased region" description="Low complexity" evidence="1">
    <location>
        <begin position="55"/>
        <end position="67"/>
    </location>
</feature>
<dbReference type="AlphaFoldDB" id="A0A0A1V4F4"/>
<dbReference type="EMBL" id="JELW01000002">
    <property type="protein sequence ID" value="EXV04448.1"/>
    <property type="molecule type" value="Genomic_DNA"/>
</dbReference>
<evidence type="ECO:0000313" key="2">
    <source>
        <dbReference type="EMBL" id="EXV04448.1"/>
    </source>
</evidence>
<sequence length="232" mass="26418">MPNHPKYSPPPTNAMLSVATPIFGFNHHPSVPSPLSSSPIRASSPLSPVDRNTLPQRQIQSSPIQQPNFKYASRSVRKNPLLRKREDAQESRRLNFLQSVRQKQDEKAWQRRDIEGQFLKNSLLADIGRLSYDAPALSDTDLEDAMAFREDEKLEHNDRHGSEHDDMTDEVCQEEEEFEAMIASYEQQSQLGQRPSSPLLSDEDYDDVFAELIAQEQAYSQPQSSGEQMDMS</sequence>
<feature type="compositionally biased region" description="Acidic residues" evidence="1">
    <location>
        <begin position="166"/>
        <end position="179"/>
    </location>
</feature>
<reference evidence="2 3" key="1">
    <citation type="submission" date="2014-02" db="EMBL/GenBank/DDBJ databases">
        <title>The genome sequence of the entomopathogenic fungus Metarhizium robertsii ARSEF 2575.</title>
        <authorList>
            <person name="Giuliano Garisto Donzelli B."/>
            <person name="Roe B.A."/>
            <person name="Macmil S.L."/>
            <person name="Krasnoff S.B."/>
            <person name="Gibson D.M."/>
        </authorList>
    </citation>
    <scope>NUCLEOTIDE SEQUENCE [LARGE SCALE GENOMIC DNA]</scope>
    <source>
        <strain evidence="2 3">ARSEF 2575</strain>
    </source>
</reference>
<feature type="region of interest" description="Disordered" evidence="1">
    <location>
        <begin position="26"/>
        <end position="91"/>
    </location>
</feature>
<feature type="compositionally biased region" description="Low complexity" evidence="1">
    <location>
        <begin position="29"/>
        <end position="48"/>
    </location>
</feature>
<evidence type="ECO:0000256" key="1">
    <source>
        <dbReference type="SAM" id="MobiDB-lite"/>
    </source>
</evidence>
<comment type="caution">
    <text evidence="2">The sequence shown here is derived from an EMBL/GenBank/DDBJ whole genome shotgun (WGS) entry which is preliminary data.</text>
</comment>
<gene>
    <name evidence="2" type="ORF">X797_002121</name>
</gene>